<dbReference type="Proteomes" id="UP000523431">
    <property type="component" value="Unassembled WGS sequence"/>
</dbReference>
<dbReference type="AlphaFoldDB" id="A0A7W7EC36"/>
<evidence type="ECO:0000256" key="1">
    <source>
        <dbReference type="SAM" id="MobiDB-lite"/>
    </source>
</evidence>
<accession>A0A7W7EC36</accession>
<sequence>MADFAETDRAVANETSVTSACYSCKTTVMQPSHKLHVSSLTASPDTENPKENNSDL</sequence>
<evidence type="ECO:0000313" key="3">
    <source>
        <dbReference type="EMBL" id="MBB4533373.1"/>
    </source>
</evidence>
<name>A0A7W7EC36_RHIET</name>
<evidence type="ECO:0000313" key="5">
    <source>
        <dbReference type="Proteomes" id="UP000557344"/>
    </source>
</evidence>
<proteinExistence type="predicted"/>
<dbReference type="EMBL" id="JACIID010000001">
    <property type="protein sequence ID" value="MBB4533373.1"/>
    <property type="molecule type" value="Genomic_DNA"/>
</dbReference>
<gene>
    <name evidence="2" type="ORF">GGE46_000082</name>
    <name evidence="3" type="ORF">GGE57_000082</name>
</gene>
<reference evidence="4 5" key="1">
    <citation type="submission" date="2020-08" db="EMBL/GenBank/DDBJ databases">
        <title>Genomic Encyclopedia of Type Strains, Phase IV (KMG-V): Genome sequencing to study the core and pangenomes of soil and plant-associated prokaryotes.</title>
        <authorList>
            <person name="Whitman W."/>
        </authorList>
    </citation>
    <scope>NUCLEOTIDE SEQUENCE [LARGE SCALE GENOMIC DNA]</scope>
    <source>
        <strain evidence="2 5">SEMIA 471</strain>
        <strain evidence="3 4">SEMIA 489</strain>
    </source>
</reference>
<evidence type="ECO:0000313" key="2">
    <source>
        <dbReference type="EMBL" id="MBB4477541.1"/>
    </source>
</evidence>
<organism evidence="3 4">
    <name type="scientific">Rhizobium etli</name>
    <dbReference type="NCBI Taxonomy" id="29449"/>
    <lineage>
        <taxon>Bacteria</taxon>
        <taxon>Pseudomonadati</taxon>
        <taxon>Pseudomonadota</taxon>
        <taxon>Alphaproteobacteria</taxon>
        <taxon>Hyphomicrobiales</taxon>
        <taxon>Rhizobiaceae</taxon>
        <taxon>Rhizobium/Agrobacterium group</taxon>
        <taxon>Rhizobium</taxon>
    </lineage>
</organism>
<feature type="region of interest" description="Disordered" evidence="1">
    <location>
        <begin position="35"/>
        <end position="56"/>
    </location>
</feature>
<protein>
    <submittedName>
        <fullName evidence="3">Uncharacterized protein</fullName>
    </submittedName>
</protein>
<dbReference type="Proteomes" id="UP000557344">
    <property type="component" value="Unassembled WGS sequence"/>
</dbReference>
<evidence type="ECO:0000313" key="4">
    <source>
        <dbReference type="Proteomes" id="UP000523431"/>
    </source>
</evidence>
<dbReference type="EMBL" id="JACIHU010000001">
    <property type="protein sequence ID" value="MBB4477541.1"/>
    <property type="molecule type" value="Genomic_DNA"/>
</dbReference>
<comment type="caution">
    <text evidence="3">The sequence shown here is derived from an EMBL/GenBank/DDBJ whole genome shotgun (WGS) entry which is preliminary data.</text>
</comment>
<feature type="compositionally biased region" description="Basic and acidic residues" evidence="1">
    <location>
        <begin position="47"/>
        <end position="56"/>
    </location>
</feature>